<protein>
    <submittedName>
        <fullName evidence="1">Uncharacterized protein</fullName>
    </submittedName>
</protein>
<proteinExistence type="predicted"/>
<dbReference type="AlphaFoldDB" id="A0A818KFM7"/>
<dbReference type="Proteomes" id="UP000663833">
    <property type="component" value="Unassembled WGS sequence"/>
</dbReference>
<organism evidence="1 2">
    <name type="scientific">Rotaria socialis</name>
    <dbReference type="NCBI Taxonomy" id="392032"/>
    <lineage>
        <taxon>Eukaryota</taxon>
        <taxon>Metazoa</taxon>
        <taxon>Spiralia</taxon>
        <taxon>Gnathifera</taxon>
        <taxon>Rotifera</taxon>
        <taxon>Eurotatoria</taxon>
        <taxon>Bdelloidea</taxon>
        <taxon>Philodinida</taxon>
        <taxon>Philodinidae</taxon>
        <taxon>Rotaria</taxon>
    </lineage>
</organism>
<evidence type="ECO:0000313" key="1">
    <source>
        <dbReference type="EMBL" id="CAF3554480.1"/>
    </source>
</evidence>
<gene>
    <name evidence="1" type="ORF">LUA448_LOCUS28128</name>
</gene>
<name>A0A818KFM7_9BILA</name>
<dbReference type="EMBL" id="CAJNYD010003947">
    <property type="protein sequence ID" value="CAF3554480.1"/>
    <property type="molecule type" value="Genomic_DNA"/>
</dbReference>
<sequence>MIGIYEYSSLFEIDYVLGTNLYVYKYSELVIKNVINKFQAKMLTIFAVVAVLLLTFDSLHGQVEIVQADPVNNVKFPPAPKGLTFGKEIHLSTFGIDRVGCSGSPGPSGTTCNPYTGDTLCSSLRPVLCAKVDNSPRPPYLVLGPGASMPAYFYAGWNLGHISTTLPVQGSQFANRAAVNAFCTMYFGSGWIVATFHDGKHIAGMNGTTYSGSSWTLNAAQMQTGGWHYYSYGDVRNDTRFWIHIQDQPANCWQP</sequence>
<reference evidence="1" key="1">
    <citation type="submission" date="2021-02" db="EMBL/GenBank/DDBJ databases">
        <authorList>
            <person name="Nowell W R."/>
        </authorList>
    </citation>
    <scope>NUCLEOTIDE SEQUENCE</scope>
</reference>
<accession>A0A818KFM7</accession>
<evidence type="ECO:0000313" key="2">
    <source>
        <dbReference type="Proteomes" id="UP000663833"/>
    </source>
</evidence>
<comment type="caution">
    <text evidence="1">The sequence shown here is derived from an EMBL/GenBank/DDBJ whole genome shotgun (WGS) entry which is preliminary data.</text>
</comment>